<comment type="caution">
    <text evidence="1">The sequence shown here is derived from an EMBL/GenBank/DDBJ whole genome shotgun (WGS) entry which is preliminary data.</text>
</comment>
<dbReference type="AlphaFoldDB" id="A0A540NE69"/>
<evidence type="ECO:0000313" key="2">
    <source>
        <dbReference type="Proteomes" id="UP000315295"/>
    </source>
</evidence>
<gene>
    <name evidence="1" type="ORF">C1H46_005068</name>
</gene>
<organism evidence="1 2">
    <name type="scientific">Malus baccata</name>
    <name type="common">Siberian crab apple</name>
    <name type="synonym">Pyrus baccata</name>
    <dbReference type="NCBI Taxonomy" id="106549"/>
    <lineage>
        <taxon>Eukaryota</taxon>
        <taxon>Viridiplantae</taxon>
        <taxon>Streptophyta</taxon>
        <taxon>Embryophyta</taxon>
        <taxon>Tracheophyta</taxon>
        <taxon>Spermatophyta</taxon>
        <taxon>Magnoliopsida</taxon>
        <taxon>eudicotyledons</taxon>
        <taxon>Gunneridae</taxon>
        <taxon>Pentapetalae</taxon>
        <taxon>rosids</taxon>
        <taxon>fabids</taxon>
        <taxon>Rosales</taxon>
        <taxon>Rosaceae</taxon>
        <taxon>Amygdaloideae</taxon>
        <taxon>Maleae</taxon>
        <taxon>Malus</taxon>
    </lineage>
</organism>
<dbReference type="STRING" id="106549.A0A540NE69"/>
<keyword evidence="2" id="KW-1185">Reference proteome</keyword>
<accession>A0A540NE69</accession>
<dbReference type="Proteomes" id="UP000315295">
    <property type="component" value="Unassembled WGS sequence"/>
</dbReference>
<reference evidence="1 2" key="1">
    <citation type="journal article" date="2019" name="G3 (Bethesda)">
        <title>Sequencing of a Wild Apple (Malus baccata) Genome Unravels the Differences Between Cultivated and Wild Apple Species Regarding Disease Resistance and Cold Tolerance.</title>
        <authorList>
            <person name="Chen X."/>
        </authorList>
    </citation>
    <scope>NUCLEOTIDE SEQUENCE [LARGE SCALE GENOMIC DNA]</scope>
    <source>
        <strain evidence="2">cv. Shandingzi</strain>
        <tissue evidence="1">Leaves</tissue>
    </source>
</reference>
<evidence type="ECO:0000313" key="1">
    <source>
        <dbReference type="EMBL" id="TQE09332.1"/>
    </source>
</evidence>
<proteinExistence type="predicted"/>
<dbReference type="PANTHER" id="PTHR37248:SF1">
    <property type="entry name" value="TRANSLATION INITIATION FACTOR"/>
    <property type="match status" value="1"/>
</dbReference>
<dbReference type="EMBL" id="VIEB01000059">
    <property type="protein sequence ID" value="TQE09332.1"/>
    <property type="molecule type" value="Genomic_DNA"/>
</dbReference>
<name>A0A540NE69_MALBA</name>
<dbReference type="PANTHER" id="PTHR37248">
    <property type="entry name" value="TRANSLATION INITIATION FACTOR"/>
    <property type="match status" value="1"/>
</dbReference>
<sequence length="261" mass="29369">MKLLEVLDIIASKIYRFFIIYMARKRGTKPVKQVASSPGNDFNLADEKEPQIEKQEAQFTDLDVDRQISAIRAMRDVEIEHLLTKLRLLRSYFTKEQLQTPLLQFFKHNYQNLSIVTSGENGMMEVQWLEKDGNVSMNDGIDLYETLFRRLSMAFSGCSAAIPSLGGFEFSSKAARTSILGADNLQTRDFVSEEPYNSLMLGKQDTLQTPGVSSQRLSIGMTPKTVRFPKPGETLVSVHGSPLGVYKEDNMEAIHGMNSLS</sequence>
<protein>
    <submittedName>
        <fullName evidence="1">Uncharacterized protein</fullName>
    </submittedName>
</protein>